<organism evidence="1 2">
    <name type="scientific">Rhizophagus clarus</name>
    <dbReference type="NCBI Taxonomy" id="94130"/>
    <lineage>
        <taxon>Eukaryota</taxon>
        <taxon>Fungi</taxon>
        <taxon>Fungi incertae sedis</taxon>
        <taxon>Mucoromycota</taxon>
        <taxon>Glomeromycotina</taxon>
        <taxon>Glomeromycetes</taxon>
        <taxon>Glomerales</taxon>
        <taxon>Glomeraceae</taxon>
        <taxon>Rhizophagus</taxon>
    </lineage>
</organism>
<reference evidence="1" key="1">
    <citation type="submission" date="2019-10" db="EMBL/GenBank/DDBJ databases">
        <title>Conservation and host-specific expression of non-tandemly repeated heterogenous ribosome RNA gene in arbuscular mycorrhizal fungi.</title>
        <authorList>
            <person name="Maeda T."/>
            <person name="Kobayashi Y."/>
            <person name="Nakagawa T."/>
            <person name="Ezawa T."/>
            <person name="Yamaguchi K."/>
            <person name="Bino T."/>
            <person name="Nishimoto Y."/>
            <person name="Shigenobu S."/>
            <person name="Kawaguchi M."/>
        </authorList>
    </citation>
    <scope>NUCLEOTIDE SEQUENCE</scope>
    <source>
        <strain evidence="1">HR1</strain>
    </source>
</reference>
<accession>A0A8H3QSL6</accession>
<dbReference type="AlphaFoldDB" id="A0A8H3QSL6"/>
<comment type="caution">
    <text evidence="1">The sequence shown here is derived from an EMBL/GenBank/DDBJ whole genome shotgun (WGS) entry which is preliminary data.</text>
</comment>
<evidence type="ECO:0000313" key="1">
    <source>
        <dbReference type="EMBL" id="GES90336.1"/>
    </source>
</evidence>
<gene>
    <name evidence="1" type="ORF">RCL2_001719200</name>
</gene>
<dbReference type="Proteomes" id="UP000615446">
    <property type="component" value="Unassembled WGS sequence"/>
</dbReference>
<protein>
    <submittedName>
        <fullName evidence="1">Uncharacterized protein</fullName>
    </submittedName>
</protein>
<sequence length="69" mass="7299">MKSFGLISSRNEPTAESAMITSTPIFLSAAKFALDGTSEGLYLCPLPCRDKNAILNPRGSSVIVILLLG</sequence>
<proteinExistence type="predicted"/>
<dbReference type="EMBL" id="BLAL01000194">
    <property type="protein sequence ID" value="GES90336.1"/>
    <property type="molecule type" value="Genomic_DNA"/>
</dbReference>
<name>A0A8H3QSL6_9GLOM</name>
<evidence type="ECO:0000313" key="2">
    <source>
        <dbReference type="Proteomes" id="UP000615446"/>
    </source>
</evidence>